<keyword evidence="5 8" id="KW-0255">Endonuclease</keyword>
<dbReference type="NCBIfam" id="TIGR00043">
    <property type="entry name" value="rRNA maturation RNase YbeY"/>
    <property type="match status" value="1"/>
</dbReference>
<dbReference type="PANTHER" id="PTHR46986">
    <property type="entry name" value="ENDORIBONUCLEASE YBEY, CHLOROPLASTIC"/>
    <property type="match status" value="1"/>
</dbReference>
<dbReference type="SUPFAM" id="SSF55486">
    <property type="entry name" value="Metalloproteases ('zincins'), catalytic domain"/>
    <property type="match status" value="1"/>
</dbReference>
<comment type="function">
    <text evidence="8">Single strand-specific metallo-endoribonuclease involved in late-stage 70S ribosome quality control and in maturation of the 3' terminus of the 16S rRNA.</text>
</comment>
<gene>
    <name evidence="8 9" type="primary">ybeY</name>
    <name evidence="9" type="ORF">ACERLL_00930</name>
</gene>
<evidence type="ECO:0000256" key="8">
    <source>
        <dbReference type="HAMAP-Rule" id="MF_00009"/>
    </source>
</evidence>
<feature type="binding site" evidence="8">
    <location>
        <position position="102"/>
    </location>
    <ligand>
        <name>Zn(2+)</name>
        <dbReference type="ChEBI" id="CHEBI:29105"/>
        <note>catalytic</note>
    </ligand>
</feature>
<keyword evidence="7 8" id="KW-0862">Zinc</keyword>
<dbReference type="InterPro" id="IPR023091">
    <property type="entry name" value="MetalPrtase_cat_dom_sf_prd"/>
</dbReference>
<evidence type="ECO:0000256" key="2">
    <source>
        <dbReference type="ARBA" id="ARBA00022517"/>
    </source>
</evidence>
<comment type="similarity">
    <text evidence="1 8">Belongs to the endoribonuclease YbeY family.</text>
</comment>
<accession>A0ABV4TQ56</accession>
<sequence>MDIPDPEWIQECVHAALAGAPEEVPAGEVVVRAEDEAGVAELNSGFRGKEGPTNVLSFPADLPPGPWEPMLGDIVICPEVVAREAADQGKESASHWAHMVVHGTLHLLGYDHIAPDEAEVMEDLERKVMAQLGFRDPYAEE</sequence>
<dbReference type="RefSeq" id="WP_373654409.1">
    <property type="nucleotide sequence ID" value="NZ_JBGUAW010000001.1"/>
</dbReference>
<keyword evidence="2 8" id="KW-0690">Ribosome biogenesis</keyword>
<evidence type="ECO:0000256" key="4">
    <source>
        <dbReference type="ARBA" id="ARBA00022723"/>
    </source>
</evidence>
<evidence type="ECO:0000256" key="7">
    <source>
        <dbReference type="ARBA" id="ARBA00022833"/>
    </source>
</evidence>
<keyword evidence="10" id="KW-1185">Reference proteome</keyword>
<evidence type="ECO:0000256" key="3">
    <source>
        <dbReference type="ARBA" id="ARBA00022722"/>
    </source>
</evidence>
<keyword evidence="8" id="KW-0963">Cytoplasm</keyword>
<keyword evidence="8" id="KW-0698">rRNA processing</keyword>
<feature type="binding site" evidence="8">
    <location>
        <position position="112"/>
    </location>
    <ligand>
        <name>Zn(2+)</name>
        <dbReference type="ChEBI" id="CHEBI:29105"/>
        <note>catalytic</note>
    </ligand>
</feature>
<feature type="binding site" evidence="8">
    <location>
        <position position="106"/>
    </location>
    <ligand>
        <name>Zn(2+)</name>
        <dbReference type="ChEBI" id="CHEBI:29105"/>
        <note>catalytic</note>
    </ligand>
</feature>
<keyword evidence="6 8" id="KW-0378">Hydrolase</keyword>
<comment type="caution">
    <text evidence="9">The sequence shown here is derived from an EMBL/GenBank/DDBJ whole genome shotgun (WGS) entry which is preliminary data.</text>
</comment>
<name>A0ABV4TQ56_9GAMM</name>
<comment type="cofactor">
    <cofactor evidence="8">
        <name>Zn(2+)</name>
        <dbReference type="ChEBI" id="CHEBI:29105"/>
    </cofactor>
    <text evidence="8">Binds 1 zinc ion.</text>
</comment>
<dbReference type="EMBL" id="JBGUAW010000001">
    <property type="protein sequence ID" value="MFA9459387.1"/>
    <property type="molecule type" value="Genomic_DNA"/>
</dbReference>
<dbReference type="PROSITE" id="PS01306">
    <property type="entry name" value="UPF0054"/>
    <property type="match status" value="1"/>
</dbReference>
<evidence type="ECO:0000256" key="5">
    <source>
        <dbReference type="ARBA" id="ARBA00022759"/>
    </source>
</evidence>
<evidence type="ECO:0000256" key="1">
    <source>
        <dbReference type="ARBA" id="ARBA00010875"/>
    </source>
</evidence>
<proteinExistence type="inferred from homology"/>
<dbReference type="InterPro" id="IPR020549">
    <property type="entry name" value="YbeY_CS"/>
</dbReference>
<evidence type="ECO:0000313" key="9">
    <source>
        <dbReference type="EMBL" id="MFA9459387.1"/>
    </source>
</evidence>
<keyword evidence="4 8" id="KW-0479">Metal-binding</keyword>
<evidence type="ECO:0000256" key="6">
    <source>
        <dbReference type="ARBA" id="ARBA00022801"/>
    </source>
</evidence>
<comment type="subcellular location">
    <subcellularLocation>
        <location evidence="8">Cytoplasm</location>
    </subcellularLocation>
</comment>
<dbReference type="Proteomes" id="UP001575181">
    <property type="component" value="Unassembled WGS sequence"/>
</dbReference>
<evidence type="ECO:0000313" key="10">
    <source>
        <dbReference type="Proteomes" id="UP001575181"/>
    </source>
</evidence>
<dbReference type="Pfam" id="PF02130">
    <property type="entry name" value="YbeY"/>
    <property type="match status" value="1"/>
</dbReference>
<organism evidence="9 10">
    <name type="scientific">Thiohalorhabdus methylotrophus</name>
    <dbReference type="NCBI Taxonomy" id="3242694"/>
    <lineage>
        <taxon>Bacteria</taxon>
        <taxon>Pseudomonadati</taxon>
        <taxon>Pseudomonadota</taxon>
        <taxon>Gammaproteobacteria</taxon>
        <taxon>Thiohalorhabdales</taxon>
        <taxon>Thiohalorhabdaceae</taxon>
        <taxon>Thiohalorhabdus</taxon>
    </lineage>
</organism>
<keyword evidence="3 8" id="KW-0540">Nuclease</keyword>
<dbReference type="PANTHER" id="PTHR46986:SF1">
    <property type="entry name" value="ENDORIBONUCLEASE YBEY, CHLOROPLASTIC"/>
    <property type="match status" value="1"/>
</dbReference>
<dbReference type="Gene3D" id="3.40.390.30">
    <property type="entry name" value="Metalloproteases ('zincins'), catalytic domain"/>
    <property type="match status" value="1"/>
</dbReference>
<dbReference type="HAMAP" id="MF_00009">
    <property type="entry name" value="Endoribonucl_YbeY"/>
    <property type="match status" value="1"/>
</dbReference>
<dbReference type="EC" id="3.1.-.-" evidence="8"/>
<reference evidence="9 10" key="1">
    <citation type="submission" date="2024-08" db="EMBL/GenBank/DDBJ databases">
        <title>Whole-genome sequencing of halo(alkali)philic microorganisms from hypersaline lakes.</title>
        <authorList>
            <person name="Sorokin D.Y."/>
            <person name="Merkel A.Y."/>
            <person name="Messina E."/>
            <person name="Yakimov M."/>
        </authorList>
    </citation>
    <scope>NUCLEOTIDE SEQUENCE [LARGE SCALE GENOMIC DNA]</scope>
    <source>
        <strain evidence="9 10">Cl-TMA</strain>
    </source>
</reference>
<protein>
    <recommendedName>
        <fullName evidence="8">Endoribonuclease YbeY</fullName>
        <ecNumber evidence="8">3.1.-.-</ecNumber>
    </recommendedName>
</protein>
<dbReference type="InterPro" id="IPR002036">
    <property type="entry name" value="YbeY"/>
</dbReference>